<dbReference type="EMBL" id="RHHN01000018">
    <property type="protein sequence ID" value="RNB58312.1"/>
    <property type="molecule type" value="Genomic_DNA"/>
</dbReference>
<evidence type="ECO:0000313" key="2">
    <source>
        <dbReference type="Proteomes" id="UP000276178"/>
    </source>
</evidence>
<reference evidence="1 2" key="1">
    <citation type="submission" date="2018-10" db="EMBL/GenBank/DDBJ databases">
        <title>Phylogenomics of Brevibacillus.</title>
        <authorList>
            <person name="Dunlap C."/>
        </authorList>
    </citation>
    <scope>NUCLEOTIDE SEQUENCE [LARGE SCALE GENOMIC DNA]</scope>
    <source>
        <strain evidence="1 2">NRRL NRS 1219</strain>
    </source>
</reference>
<protein>
    <submittedName>
        <fullName evidence="1">Uncharacterized protein</fullName>
    </submittedName>
</protein>
<dbReference type="AlphaFoldDB" id="A0A3M8B4V6"/>
<name>A0A3M8B4V6_9BACL</name>
<gene>
    <name evidence="1" type="ORF">EB820_05820</name>
</gene>
<dbReference type="Proteomes" id="UP000276178">
    <property type="component" value="Unassembled WGS sequence"/>
</dbReference>
<accession>A0A3M8B4V6</accession>
<evidence type="ECO:0000313" key="1">
    <source>
        <dbReference type="EMBL" id="RNB58312.1"/>
    </source>
</evidence>
<sequence length="73" mass="7295">MCCGFSELCGAFGFDGDGTFGDGTLGDGTIGDGNGIIGEGGFGISLGRLGDDGGTGGILRRFSTEMNTSFLMK</sequence>
<comment type="caution">
    <text evidence="1">The sequence shown here is derived from an EMBL/GenBank/DDBJ whole genome shotgun (WGS) entry which is preliminary data.</text>
</comment>
<proteinExistence type="predicted"/>
<organism evidence="1 2">
    <name type="scientific">Brevibacillus agri</name>
    <dbReference type="NCBI Taxonomy" id="51101"/>
    <lineage>
        <taxon>Bacteria</taxon>
        <taxon>Bacillati</taxon>
        <taxon>Bacillota</taxon>
        <taxon>Bacilli</taxon>
        <taxon>Bacillales</taxon>
        <taxon>Paenibacillaceae</taxon>
        <taxon>Brevibacillus</taxon>
    </lineage>
</organism>